<accession>A0A0K8RBB2</accession>
<proteinExistence type="evidence at transcript level"/>
<reference evidence="1" key="1">
    <citation type="submission" date="2012-12" db="EMBL/GenBank/DDBJ databases">
        <title>Identification and characterization of a phenylalanine ammonia-lyase gene family in Isatis indigotica Fort.</title>
        <authorList>
            <person name="Liu Q."/>
            <person name="Chen J."/>
            <person name="Zhou X."/>
            <person name="Di P."/>
            <person name="Xiao Y."/>
            <person name="Xuan H."/>
            <person name="Zhang L."/>
            <person name="Chen W."/>
        </authorList>
    </citation>
    <scope>NUCLEOTIDE SEQUENCE</scope>
    <source>
        <tissue evidence="1">Salivary gland</tissue>
    </source>
</reference>
<sequence length="123" mass="14372">MNEFQMITEVLYNIPEANLHASTSKDAENKRLCGIQIYKIMPEFAELEVRVMISRTKYIVPLYSYYSMDPNAISPTKISLLDQQAGTNPSNRRVRRVLVSDFKNCFVLKTTNKRKQWKTRTSF</sequence>
<protein>
    <submittedName>
        <fullName evidence="1">Putative salivary lipocalin</fullName>
    </submittedName>
</protein>
<name>A0A0K8RBB2_IXORI</name>
<dbReference type="AlphaFoldDB" id="A0A0K8RBB2"/>
<dbReference type="EMBL" id="GADI01005373">
    <property type="protein sequence ID" value="JAA68435.1"/>
    <property type="molecule type" value="mRNA"/>
</dbReference>
<evidence type="ECO:0000313" key="1">
    <source>
        <dbReference type="EMBL" id="JAA68435.1"/>
    </source>
</evidence>
<organism evidence="1">
    <name type="scientific">Ixodes ricinus</name>
    <name type="common">Common tick</name>
    <name type="synonym">Acarus ricinus</name>
    <dbReference type="NCBI Taxonomy" id="34613"/>
    <lineage>
        <taxon>Eukaryota</taxon>
        <taxon>Metazoa</taxon>
        <taxon>Ecdysozoa</taxon>
        <taxon>Arthropoda</taxon>
        <taxon>Chelicerata</taxon>
        <taxon>Arachnida</taxon>
        <taxon>Acari</taxon>
        <taxon>Parasitiformes</taxon>
        <taxon>Ixodida</taxon>
        <taxon>Ixodoidea</taxon>
        <taxon>Ixodidae</taxon>
        <taxon>Ixodinae</taxon>
        <taxon>Ixodes</taxon>
    </lineage>
</organism>